<feature type="compositionally biased region" description="Pro residues" evidence="2">
    <location>
        <begin position="124"/>
        <end position="135"/>
    </location>
</feature>
<dbReference type="CDD" id="cd07185">
    <property type="entry name" value="OmpA_C-like"/>
    <property type="match status" value="1"/>
</dbReference>
<protein>
    <recommendedName>
        <fullName evidence="3">OmpA-like domain-containing protein</fullName>
    </recommendedName>
</protein>
<reference evidence="4 5" key="1">
    <citation type="submission" date="2019-02" db="EMBL/GenBank/DDBJ databases">
        <authorList>
            <person name="Goldberg S.R."/>
            <person name="Haltli B.A."/>
            <person name="Correa H."/>
            <person name="Russell K.G."/>
        </authorList>
    </citation>
    <scope>NUCLEOTIDE SEQUENCE [LARGE SCALE GENOMIC DNA]</scope>
    <source>
        <strain evidence="4 5">JCM 16186</strain>
    </source>
</reference>
<dbReference type="Gene3D" id="3.30.1330.60">
    <property type="entry name" value="OmpA-like domain"/>
    <property type="match status" value="1"/>
</dbReference>
<evidence type="ECO:0000313" key="5">
    <source>
        <dbReference type="Proteomes" id="UP000798808"/>
    </source>
</evidence>
<dbReference type="PANTHER" id="PTHR30329:SF21">
    <property type="entry name" value="LIPOPROTEIN YIAD-RELATED"/>
    <property type="match status" value="1"/>
</dbReference>
<proteinExistence type="predicted"/>
<gene>
    <name evidence="4" type="ORF">E1163_16960</name>
</gene>
<keyword evidence="5" id="KW-1185">Reference proteome</keyword>
<keyword evidence="1" id="KW-0472">Membrane</keyword>
<feature type="compositionally biased region" description="Basic and acidic residues" evidence="2">
    <location>
        <begin position="138"/>
        <end position="157"/>
    </location>
</feature>
<evidence type="ECO:0000256" key="1">
    <source>
        <dbReference type="PROSITE-ProRule" id="PRU00473"/>
    </source>
</evidence>
<accession>A0ABW9RR36</accession>
<evidence type="ECO:0000256" key="2">
    <source>
        <dbReference type="SAM" id="MobiDB-lite"/>
    </source>
</evidence>
<dbReference type="EMBL" id="SMLW01000591">
    <property type="protein sequence ID" value="MTI26649.1"/>
    <property type="molecule type" value="Genomic_DNA"/>
</dbReference>
<sequence length="302" mass="35193">MGYKIQLYELTSYSKYYKLLLWQKNRSKMGFVELVRFRVICFGLFLLLLVFSPNAEGQRKKSKHTKAFYKSRYTPAKKADKQCFQLFKKKYSKPKHKDNQSFLASLFGTPKSKSKPMAEVDPNDTPPPPVKPKPQPVVKKEPEEKSFEEQTIAEKHDKEDQVLEKNNIPKPTSAKHEEIRKKVETKLQTHKDGEPIELEPLYFIYDDAEFSVVDMEPFLIAVEYALQGRMILIEGHTDSDGKDDYNVKLSIQRVEKIRQLMHDMGVPDDRISVVGYGEEKSAFDNTTEEGRQKNRRVDFKVF</sequence>
<name>A0ABW9RR36_9BACT</name>
<organism evidence="4 5">
    <name type="scientific">Fulvivirga kasyanovii</name>
    <dbReference type="NCBI Taxonomy" id="396812"/>
    <lineage>
        <taxon>Bacteria</taxon>
        <taxon>Pseudomonadati</taxon>
        <taxon>Bacteroidota</taxon>
        <taxon>Cytophagia</taxon>
        <taxon>Cytophagales</taxon>
        <taxon>Fulvivirgaceae</taxon>
        <taxon>Fulvivirga</taxon>
    </lineage>
</organism>
<dbReference type="Pfam" id="PF00691">
    <property type="entry name" value="OmpA"/>
    <property type="match status" value="1"/>
</dbReference>
<dbReference type="InterPro" id="IPR036737">
    <property type="entry name" value="OmpA-like_sf"/>
</dbReference>
<feature type="domain" description="OmpA-like" evidence="3">
    <location>
        <begin position="190"/>
        <end position="302"/>
    </location>
</feature>
<dbReference type="InterPro" id="IPR006665">
    <property type="entry name" value="OmpA-like"/>
</dbReference>
<comment type="caution">
    <text evidence="4">The sequence shown here is derived from an EMBL/GenBank/DDBJ whole genome shotgun (WGS) entry which is preliminary data.</text>
</comment>
<dbReference type="PRINTS" id="PR01023">
    <property type="entry name" value="NAFLGMOTY"/>
</dbReference>
<dbReference type="Proteomes" id="UP000798808">
    <property type="component" value="Unassembled WGS sequence"/>
</dbReference>
<dbReference type="SUPFAM" id="SSF103088">
    <property type="entry name" value="OmpA-like"/>
    <property type="match status" value="1"/>
</dbReference>
<feature type="region of interest" description="Disordered" evidence="2">
    <location>
        <begin position="106"/>
        <end position="157"/>
    </location>
</feature>
<dbReference type="PANTHER" id="PTHR30329">
    <property type="entry name" value="STATOR ELEMENT OF FLAGELLAR MOTOR COMPLEX"/>
    <property type="match status" value="1"/>
</dbReference>
<evidence type="ECO:0000313" key="4">
    <source>
        <dbReference type="EMBL" id="MTI26649.1"/>
    </source>
</evidence>
<dbReference type="InterPro" id="IPR050330">
    <property type="entry name" value="Bact_OuterMem_StrucFunc"/>
</dbReference>
<evidence type="ECO:0000259" key="3">
    <source>
        <dbReference type="PROSITE" id="PS51123"/>
    </source>
</evidence>
<dbReference type="PROSITE" id="PS51123">
    <property type="entry name" value="OMPA_2"/>
    <property type="match status" value="1"/>
</dbReference>